<feature type="compositionally biased region" description="Low complexity" evidence="1">
    <location>
        <begin position="359"/>
        <end position="375"/>
    </location>
</feature>
<feature type="region of interest" description="Disordered" evidence="1">
    <location>
        <begin position="359"/>
        <end position="389"/>
    </location>
</feature>
<evidence type="ECO:0000256" key="1">
    <source>
        <dbReference type="SAM" id="MobiDB-lite"/>
    </source>
</evidence>
<feature type="compositionally biased region" description="Low complexity" evidence="1">
    <location>
        <begin position="76"/>
        <end position="86"/>
    </location>
</feature>
<dbReference type="eggNOG" id="ENOG502S9CJ">
    <property type="taxonomic scope" value="Eukaryota"/>
</dbReference>
<sequence length="475" mass="51300">MRSPPRHPSDSPLSSLAPRAPRHPHRKDIPLRTYIRGIQRPADIKLTHFEALGLHIIPNAPLTSLLPDPSFLPPSSWSTPLPTSSDTDADDLDDTPPIPPPPLNNGRPAPGRATYNERMKELSTPNSAAFRTVRRLPSTPPARLGNAYEFFKNLELISGFWVDTSLSGPEPLADPEPAHQRIHIRSGTGSQTPPDFRAALLATFVKLVAYDFSCNVSLPRVEPRLHIGPSVSPPPNSTFPNSSPPSSFPTNISFIYRTPSDCLSARGGIIEGPLAALSARHATSFDKPLDELLDLARETAALFVAAQQRNREGREEIKHDPADPAKWWCFKPRWGGGPGGPIGKEEGMAVALTPAATPTTAAKPALDLPTPSSTGPRPPPKRRPTRKTASLYDAYRQLRPPSTTWDRKARYQCIGRQPGAEWDDVFLVSCLNHHVAISRLRVGRGVLVGLEGLDGVEGGDGVGPGCKGGDGEGGE</sequence>
<organism evidence="2">
    <name type="scientific">Pseudogymnoascus destructans</name>
    <dbReference type="NCBI Taxonomy" id="655981"/>
    <lineage>
        <taxon>Eukaryota</taxon>
        <taxon>Fungi</taxon>
        <taxon>Dikarya</taxon>
        <taxon>Ascomycota</taxon>
        <taxon>Pezizomycotina</taxon>
        <taxon>Leotiomycetes</taxon>
        <taxon>Thelebolales</taxon>
        <taxon>Thelebolaceae</taxon>
        <taxon>Pseudogymnoascus</taxon>
    </lineage>
</organism>
<accession>A0A177A508</accession>
<evidence type="ECO:0000313" key="2">
    <source>
        <dbReference type="EMBL" id="OAF56572.1"/>
    </source>
</evidence>
<proteinExistence type="predicted"/>
<dbReference type="EMBL" id="KV441403">
    <property type="protein sequence ID" value="OAF56572.1"/>
    <property type="molecule type" value="Genomic_DNA"/>
</dbReference>
<feature type="region of interest" description="Disordered" evidence="1">
    <location>
        <begin position="1"/>
        <end position="33"/>
    </location>
</feature>
<reference evidence="2" key="1">
    <citation type="submission" date="2016-03" db="EMBL/GenBank/DDBJ databases">
        <title>Updated assembly of Pseudogymnoascus destructans, the fungus causing white-nose syndrome of bats.</title>
        <authorList>
            <person name="Palmer J.M."/>
            <person name="Drees K.P."/>
            <person name="Foster J.T."/>
            <person name="Lindner D.L."/>
        </authorList>
    </citation>
    <scope>NUCLEOTIDE SEQUENCE [LARGE SCALE GENOMIC DNA]</scope>
    <source>
        <strain evidence="2">20631-21</strain>
    </source>
</reference>
<dbReference type="OrthoDB" id="5407653at2759"/>
<protein>
    <submittedName>
        <fullName evidence="2">Uncharacterized protein</fullName>
    </submittedName>
</protein>
<dbReference type="RefSeq" id="XP_024321866.1">
    <property type="nucleotide sequence ID" value="XM_024470706.1"/>
</dbReference>
<feature type="region of interest" description="Disordered" evidence="1">
    <location>
        <begin position="76"/>
        <end position="113"/>
    </location>
</feature>
<gene>
    <name evidence="2" type="ORF">VC83_07128</name>
</gene>
<dbReference type="GeneID" id="36290178"/>
<name>A0A177A508_9PEZI</name>
<dbReference type="Proteomes" id="UP000077154">
    <property type="component" value="Unassembled WGS sequence"/>
</dbReference>
<dbReference type="AlphaFoldDB" id="A0A177A508"/>
<dbReference type="VEuPathDB" id="FungiDB:GMDG_08316"/>